<dbReference type="STRING" id="178355.SAMN04488062_103125"/>
<organism evidence="1 2">
    <name type="scientific">Flavobacterium omnivorum</name>
    <dbReference type="NCBI Taxonomy" id="178355"/>
    <lineage>
        <taxon>Bacteria</taxon>
        <taxon>Pseudomonadati</taxon>
        <taxon>Bacteroidota</taxon>
        <taxon>Flavobacteriia</taxon>
        <taxon>Flavobacteriales</taxon>
        <taxon>Flavobacteriaceae</taxon>
        <taxon>Flavobacterium</taxon>
    </lineage>
</organism>
<dbReference type="Proteomes" id="UP000199274">
    <property type="component" value="Unassembled WGS sequence"/>
</dbReference>
<name>A0A1G7Y9R3_9FLAO</name>
<dbReference type="EMBL" id="FNDB01000003">
    <property type="protein sequence ID" value="SDG93218.1"/>
    <property type="molecule type" value="Genomic_DNA"/>
</dbReference>
<accession>A0A1G7Y9R3</accession>
<proteinExistence type="predicted"/>
<gene>
    <name evidence="1" type="ORF">SAMN04488062_103125</name>
</gene>
<protein>
    <submittedName>
        <fullName evidence="1">Uncharacterized protein</fullName>
    </submittedName>
</protein>
<evidence type="ECO:0000313" key="2">
    <source>
        <dbReference type="Proteomes" id="UP000199274"/>
    </source>
</evidence>
<reference evidence="2" key="1">
    <citation type="submission" date="2016-10" db="EMBL/GenBank/DDBJ databases">
        <authorList>
            <person name="Varghese N."/>
            <person name="Submissions S."/>
        </authorList>
    </citation>
    <scope>NUCLEOTIDE SEQUENCE [LARGE SCALE GENOMIC DNA]</scope>
    <source>
        <strain evidence="2">CGMCC 1.2747</strain>
    </source>
</reference>
<evidence type="ECO:0000313" key="1">
    <source>
        <dbReference type="EMBL" id="SDG93218.1"/>
    </source>
</evidence>
<keyword evidence="2" id="KW-1185">Reference proteome</keyword>
<sequence>MTVISKESLVYFIESKNEVFSIVLVRYRFLTGNTTYLNVSCYNRIGGMSF</sequence>
<dbReference type="AlphaFoldDB" id="A0A1G7Y9R3"/>